<sequence>MRSAVRLAAGDGFHLDAVTCVDDHRGWSAAELGSGHRLVLVRRGRFRRKADGRAAVIDPAMAYLGVPGEEERFAHPAGGDVCTSVSLTPRLWRTLAGDGPPARPTLYVDARLDLAHRRFLAAARGGDTAFELAESLLSLIGATLAQVASSSTPASFGSGAMPHPGAGAAEASVHRTTAPAFGPDSTGSPALGPRDTEAATSVTPASWQGGAEATTSATPAPRPGRADVRPAPWPGGGVRRSGAAIADAAREAIAADHPAAGGLMSLAELLAVSPYQLSRAFTRELGVSLTHYRNRVRVGRALDRLEDGEASLAGLAADLGFADQAHLTRTIRDHVGHTPTALRRLLAPRTP</sequence>
<evidence type="ECO:0000256" key="2">
    <source>
        <dbReference type="ARBA" id="ARBA00023125"/>
    </source>
</evidence>
<protein>
    <submittedName>
        <fullName evidence="6">AraC-like DNA-binding protein</fullName>
    </submittedName>
</protein>
<evidence type="ECO:0000259" key="5">
    <source>
        <dbReference type="PROSITE" id="PS01124"/>
    </source>
</evidence>
<dbReference type="InterPro" id="IPR050204">
    <property type="entry name" value="AraC_XylS_family_regulators"/>
</dbReference>
<comment type="caution">
    <text evidence="6">The sequence shown here is derived from an EMBL/GenBank/DDBJ whole genome shotgun (WGS) entry which is preliminary data.</text>
</comment>
<evidence type="ECO:0000256" key="3">
    <source>
        <dbReference type="ARBA" id="ARBA00023163"/>
    </source>
</evidence>
<dbReference type="RefSeq" id="WP_318786637.1">
    <property type="nucleotide sequence ID" value="NZ_JADBEK010000001.1"/>
</dbReference>
<evidence type="ECO:0000256" key="1">
    <source>
        <dbReference type="ARBA" id="ARBA00023015"/>
    </source>
</evidence>
<dbReference type="Proteomes" id="UP000633509">
    <property type="component" value="Unassembled WGS sequence"/>
</dbReference>
<dbReference type="PANTHER" id="PTHR46796">
    <property type="entry name" value="HTH-TYPE TRANSCRIPTIONAL ACTIVATOR RHAS-RELATED"/>
    <property type="match status" value="1"/>
</dbReference>
<dbReference type="SUPFAM" id="SSF46689">
    <property type="entry name" value="Homeodomain-like"/>
    <property type="match status" value="1"/>
</dbReference>
<dbReference type="PROSITE" id="PS01124">
    <property type="entry name" value="HTH_ARAC_FAMILY_2"/>
    <property type="match status" value="1"/>
</dbReference>
<reference evidence="6 7" key="1">
    <citation type="submission" date="2020-10" db="EMBL/GenBank/DDBJ databases">
        <title>Sequencing the genomes of 1000 actinobacteria strains.</title>
        <authorList>
            <person name="Klenk H.-P."/>
        </authorList>
    </citation>
    <scope>NUCLEOTIDE SEQUENCE [LARGE SCALE GENOMIC DNA]</scope>
    <source>
        <strain evidence="6 7">DSM 43173</strain>
    </source>
</reference>
<dbReference type="SMART" id="SM00342">
    <property type="entry name" value="HTH_ARAC"/>
    <property type="match status" value="1"/>
</dbReference>
<evidence type="ECO:0000313" key="7">
    <source>
        <dbReference type="Proteomes" id="UP000633509"/>
    </source>
</evidence>
<dbReference type="Gene3D" id="1.10.10.60">
    <property type="entry name" value="Homeodomain-like"/>
    <property type="match status" value="1"/>
</dbReference>
<dbReference type="Pfam" id="PF12833">
    <property type="entry name" value="HTH_18"/>
    <property type="match status" value="1"/>
</dbReference>
<gene>
    <name evidence="6" type="ORF">H4W80_000087</name>
</gene>
<feature type="domain" description="HTH araC/xylS-type" evidence="5">
    <location>
        <begin position="247"/>
        <end position="345"/>
    </location>
</feature>
<name>A0ABR9LMD3_9ACTN</name>
<keyword evidence="3" id="KW-0804">Transcription</keyword>
<dbReference type="InterPro" id="IPR018060">
    <property type="entry name" value="HTH_AraC"/>
</dbReference>
<proteinExistence type="predicted"/>
<evidence type="ECO:0000256" key="4">
    <source>
        <dbReference type="SAM" id="MobiDB-lite"/>
    </source>
</evidence>
<dbReference type="InterPro" id="IPR009057">
    <property type="entry name" value="Homeodomain-like_sf"/>
</dbReference>
<keyword evidence="7" id="KW-1185">Reference proteome</keyword>
<keyword evidence="1" id="KW-0805">Transcription regulation</keyword>
<keyword evidence="2" id="KW-0238">DNA-binding</keyword>
<dbReference type="PROSITE" id="PS00041">
    <property type="entry name" value="HTH_ARAC_FAMILY_1"/>
    <property type="match status" value="1"/>
</dbReference>
<dbReference type="EMBL" id="JADBEK010000001">
    <property type="protein sequence ID" value="MBE1581829.1"/>
    <property type="molecule type" value="Genomic_DNA"/>
</dbReference>
<evidence type="ECO:0000313" key="6">
    <source>
        <dbReference type="EMBL" id="MBE1581829.1"/>
    </source>
</evidence>
<accession>A0ABR9LMD3</accession>
<organism evidence="6 7">
    <name type="scientific">Nonomuraea angiospora</name>
    <dbReference type="NCBI Taxonomy" id="46172"/>
    <lineage>
        <taxon>Bacteria</taxon>
        <taxon>Bacillati</taxon>
        <taxon>Actinomycetota</taxon>
        <taxon>Actinomycetes</taxon>
        <taxon>Streptosporangiales</taxon>
        <taxon>Streptosporangiaceae</taxon>
        <taxon>Nonomuraea</taxon>
    </lineage>
</organism>
<dbReference type="InterPro" id="IPR018062">
    <property type="entry name" value="HTH_AraC-typ_CS"/>
</dbReference>
<feature type="region of interest" description="Disordered" evidence="4">
    <location>
        <begin position="151"/>
        <end position="240"/>
    </location>
</feature>